<dbReference type="RefSeq" id="XP_027439709.1">
    <property type="nucleotide sequence ID" value="XM_027583908.2"/>
</dbReference>
<proteinExistence type="predicted"/>
<feature type="compositionally biased region" description="Polar residues" evidence="3">
    <location>
        <begin position="89"/>
        <end position="122"/>
    </location>
</feature>
<dbReference type="SMART" id="SM00233">
    <property type="entry name" value="PH"/>
    <property type="match status" value="1"/>
</dbReference>
<dbReference type="PANTHER" id="PTHR12156">
    <property type="entry name" value="PLECKSTRIN HOMOLOGY-LIKE DOMAIN, FAMILY B, MEMBER 3"/>
    <property type="match status" value="1"/>
</dbReference>
<evidence type="ECO:0000313" key="6">
    <source>
        <dbReference type="RefSeq" id="XP_027439709.1"/>
    </source>
</evidence>
<dbReference type="CDD" id="cd14673">
    <property type="entry name" value="PH_PHLDB1_2"/>
    <property type="match status" value="1"/>
</dbReference>
<feature type="region of interest" description="Disordered" evidence="3">
    <location>
        <begin position="50"/>
        <end position="69"/>
    </location>
</feature>
<dbReference type="GO" id="GO:0045180">
    <property type="term" value="C:basal cortex"/>
    <property type="evidence" value="ECO:0007669"/>
    <property type="project" value="TreeGrafter"/>
</dbReference>
<dbReference type="Pfam" id="PF00169">
    <property type="entry name" value="PH"/>
    <property type="match status" value="1"/>
</dbReference>
<dbReference type="InterPro" id="IPR037810">
    <property type="entry name" value="PHLDB1/2/3_PH"/>
</dbReference>
<feature type="coiled-coil region" evidence="2">
    <location>
        <begin position="960"/>
        <end position="1019"/>
    </location>
</feature>
<dbReference type="SUPFAM" id="SSF50729">
    <property type="entry name" value="PH domain-like"/>
    <property type="match status" value="1"/>
</dbReference>
<feature type="coiled-coil region" evidence="2">
    <location>
        <begin position="606"/>
        <end position="711"/>
    </location>
</feature>
<dbReference type="Gene3D" id="2.30.29.30">
    <property type="entry name" value="Pleckstrin-homology domain (PH domain)/Phosphotyrosine-binding domain (PTB)"/>
    <property type="match status" value="1"/>
</dbReference>
<dbReference type="CDD" id="cd22265">
    <property type="entry name" value="UDM1_RNF168"/>
    <property type="match status" value="1"/>
</dbReference>
<evidence type="ECO:0000313" key="5">
    <source>
        <dbReference type="Proteomes" id="UP000515165"/>
    </source>
</evidence>
<gene>
    <name evidence="6" type="primary">PHLDB2</name>
</gene>
<feature type="region of interest" description="Disordered" evidence="3">
    <location>
        <begin position="290"/>
        <end position="312"/>
    </location>
</feature>
<feature type="coiled-coil region" evidence="2">
    <location>
        <begin position="756"/>
        <end position="826"/>
    </location>
</feature>
<dbReference type="InterPro" id="IPR052212">
    <property type="entry name" value="PH-like_domain"/>
</dbReference>
<dbReference type="InterPro" id="IPR001849">
    <property type="entry name" value="PH_domain"/>
</dbReference>
<evidence type="ECO:0000259" key="4">
    <source>
        <dbReference type="PROSITE" id="PS50003"/>
    </source>
</evidence>
<evidence type="ECO:0000256" key="2">
    <source>
        <dbReference type="SAM" id="Coils"/>
    </source>
</evidence>
<dbReference type="PANTHER" id="PTHR12156:SF21">
    <property type="entry name" value="PLECKSTRIN HOMOLOGY-LIKE DOMAIN FAMILY B MEMBER 2"/>
    <property type="match status" value="1"/>
</dbReference>
<dbReference type="InterPro" id="IPR011993">
    <property type="entry name" value="PH-like_dom_sf"/>
</dbReference>
<accession>A0A6J2C6S5</accession>
<feature type="region of interest" description="Disordered" evidence="3">
    <location>
        <begin position="89"/>
        <end position="127"/>
    </location>
</feature>
<reference evidence="6" key="1">
    <citation type="submission" date="2025-08" db="UniProtKB">
        <authorList>
            <consortium name="RefSeq"/>
        </authorList>
    </citation>
    <scope>IDENTIFICATION</scope>
    <source>
        <tissue evidence="6">Blood</tissue>
    </source>
</reference>
<dbReference type="FunFam" id="2.30.29.30:FF:000006">
    <property type="entry name" value="Pleckstrin homology like domain family B member 1"/>
    <property type="match status" value="1"/>
</dbReference>
<dbReference type="GeneID" id="113916833"/>
<keyword evidence="5" id="KW-1185">Reference proteome</keyword>
<dbReference type="CTD" id="90102"/>
<feature type="region of interest" description="Disordered" evidence="3">
    <location>
        <begin position="214"/>
        <end position="260"/>
    </location>
</feature>
<sequence length="1178" mass="133622">MEEDNTQREEAKQEGVDNVHIDSNKIMAEHCHTQKQLDLQNGSLEAGLVANSLEDDSPNMMESLSPKKYSSSLRFKANGDYSGSYLTLSQPVATKRSPSPLGTSVRSSPSLAKIQGSKQFSCDGTDKNISMKPPTPLLGTSPSLSGYPLGRGDFDHYTGRDSERSLRLAEKPPYSKYSSRNKSHDNVYFLGGLEGRKVSGSLLAMWNGSPLSDMGPSPISRSGAASMPSSPKQARKMSIPDNLTLQPKLSRHKEPASENMGLRTRKYSGSSLSHMGAYSRSLPRLHRATDSQLTPLSLPPRNSLGSSKRTKLGEKDLPHSIIDNDNYLNFSSLSSGALPYKPSASEGHPYVSSTLSVPASPRVARKMLLASTSSCTSDDLDRAPYSGPGPGHSFPPGEPDRVFAARRNFSCGSVEFDDADLDSLRQASGTPQPILRERKSSISSISGRDDLMDYHRRQREERLREQEMERLERQRLETILSLCAEYTKPDSRLSTGTTVADVQKINKELEKLQLSDEESVFEEAVVSPDARYRCHPKGSLHDADSAIFGSVGQNSAGFLSPRSIRNDDLLRDLTPAFLKTSSESAYLSILPKTPEDINEEQRIQELAAMEETRIAILNNLEELEQKIKDINDQMDESSRELDMECALLDGEQKSETTELMKEKEILDHLNRKIAELEKNIVGEKTKEKVKLDAEREKLERLQELYSEQKTQLDNCPESMREQLQQQLKRDADLLDVESKHFEDLEFQQLERESRLDEEKENLTQQLLREVAEYQRNIVTRKEKISALKKQANHIVQQAQREQDHFVKEKNNLIMMLQREKENLCNLEKKYSSLSGGKGFPVNPSTLKEVHLPLGQSSSCGSVLPHSLAAMTKDSDSRRVLRGYNHQQMSEGQRQKSSEFYNRTASESNVYLNSFHYPDHSYKDQAFDTLSLDSSDSMETSISACSPDNISSASTSNIARIEEMERLLKQAHAEKTRLLESREREMEAKKRALEEEKRRRELLEKRLQEETSQRQKLIEKEVKIREKQRAQARPLTRYLPVRKEDFDLRSHVETAGHNIDTCYHVSITEKTCRGFLIKMGGKIKTWKKRWFVFDRNKRTFSYYADKHEAKLKGVIYFQAIEEVYYDHLKNANKSPNPLLTFSVKTHDRIYYMVAPSPEAMRIWMDVIVTGAEGYTHFLL</sequence>
<feature type="region of interest" description="Disordered" evidence="3">
    <location>
        <begin position="1"/>
        <end position="20"/>
    </location>
</feature>
<organism evidence="5 6">
    <name type="scientific">Zalophus californianus</name>
    <name type="common">California sealion</name>
    <dbReference type="NCBI Taxonomy" id="9704"/>
    <lineage>
        <taxon>Eukaryota</taxon>
        <taxon>Metazoa</taxon>
        <taxon>Chordata</taxon>
        <taxon>Craniata</taxon>
        <taxon>Vertebrata</taxon>
        <taxon>Euteleostomi</taxon>
        <taxon>Mammalia</taxon>
        <taxon>Eutheria</taxon>
        <taxon>Laurasiatheria</taxon>
        <taxon>Carnivora</taxon>
        <taxon>Caniformia</taxon>
        <taxon>Pinnipedia</taxon>
        <taxon>Otariidae</taxon>
        <taxon>Zalophus</taxon>
    </lineage>
</organism>
<dbReference type="PROSITE" id="PS50003">
    <property type="entry name" value="PH_DOMAIN"/>
    <property type="match status" value="1"/>
</dbReference>
<keyword evidence="1 2" id="KW-0175">Coiled coil</keyword>
<dbReference type="AlphaFoldDB" id="A0A6J2C6S5"/>
<dbReference type="Proteomes" id="UP000515165">
    <property type="component" value="Chromosome 1"/>
</dbReference>
<dbReference type="GO" id="GO:0070507">
    <property type="term" value="P:regulation of microtubule cytoskeleton organization"/>
    <property type="evidence" value="ECO:0007669"/>
    <property type="project" value="TreeGrafter"/>
</dbReference>
<name>A0A6J2C6S5_ZALCA</name>
<evidence type="ECO:0000256" key="1">
    <source>
        <dbReference type="ARBA" id="ARBA00023054"/>
    </source>
</evidence>
<feature type="region of interest" description="Disordered" evidence="3">
    <location>
        <begin position="373"/>
        <end position="400"/>
    </location>
</feature>
<feature type="domain" description="PH" evidence="4">
    <location>
        <begin position="1068"/>
        <end position="1171"/>
    </location>
</feature>
<protein>
    <submittedName>
        <fullName evidence="6">Pleckstrin homology-like domain family B member 2 isoform X11</fullName>
    </submittedName>
</protein>
<evidence type="ECO:0000256" key="3">
    <source>
        <dbReference type="SAM" id="MobiDB-lite"/>
    </source>
</evidence>